<dbReference type="InterPro" id="IPR011050">
    <property type="entry name" value="Pectin_lyase_fold/virulence"/>
</dbReference>
<comment type="caution">
    <text evidence="1">The sequence shown here is derived from an EMBL/GenBank/DDBJ whole genome shotgun (WGS) entry which is preliminary data.</text>
</comment>
<dbReference type="AlphaFoldDB" id="X0WCP2"/>
<sequence length="259" mass="28232">EYSYDSNTPGAIIKLRQSNFTNGTVRITKPGIYILQENIAFEPNPNNDFMPTYQQIASGQYPVGTAGAYHLGFFAAITVEANGVILDLNGKTIQQTKLHNLQQRFYANIEMASAPFIPNQGPGDFSNPSNFVAGEKVLIKNGVLARSSHHGIHGNKMKDIIIQNLSTKEFEVAGIALNGAINSILDNIIIDSTSLDIRVLSTYSQARFIRSFLKTVKTNYPTTTIGAKSIDTIIDELNTGLEEAKNAVMVGNTPSNMFG</sequence>
<feature type="non-terminal residue" evidence="1">
    <location>
        <position position="259"/>
    </location>
</feature>
<proteinExistence type="predicted"/>
<organism evidence="1">
    <name type="scientific">marine sediment metagenome</name>
    <dbReference type="NCBI Taxonomy" id="412755"/>
    <lineage>
        <taxon>unclassified sequences</taxon>
        <taxon>metagenomes</taxon>
        <taxon>ecological metagenomes</taxon>
    </lineage>
</organism>
<gene>
    <name evidence="1" type="ORF">S01H1_53211</name>
</gene>
<dbReference type="EMBL" id="BARS01034449">
    <property type="protein sequence ID" value="GAG22353.1"/>
    <property type="molecule type" value="Genomic_DNA"/>
</dbReference>
<protein>
    <submittedName>
        <fullName evidence="1">Uncharacterized protein</fullName>
    </submittedName>
</protein>
<name>X0WCP2_9ZZZZ</name>
<feature type="non-terminal residue" evidence="1">
    <location>
        <position position="1"/>
    </location>
</feature>
<dbReference type="SUPFAM" id="SSF51126">
    <property type="entry name" value="Pectin lyase-like"/>
    <property type="match status" value="1"/>
</dbReference>
<accession>X0WCP2</accession>
<reference evidence="1" key="1">
    <citation type="journal article" date="2014" name="Front. Microbiol.">
        <title>High frequency of phylogenetically diverse reductive dehalogenase-homologous genes in deep subseafloor sedimentary metagenomes.</title>
        <authorList>
            <person name="Kawai M."/>
            <person name="Futagami T."/>
            <person name="Toyoda A."/>
            <person name="Takaki Y."/>
            <person name="Nishi S."/>
            <person name="Hori S."/>
            <person name="Arai W."/>
            <person name="Tsubouchi T."/>
            <person name="Morono Y."/>
            <person name="Uchiyama I."/>
            <person name="Ito T."/>
            <person name="Fujiyama A."/>
            <person name="Inagaki F."/>
            <person name="Takami H."/>
        </authorList>
    </citation>
    <scope>NUCLEOTIDE SEQUENCE</scope>
    <source>
        <strain evidence="1">Expedition CK06-06</strain>
    </source>
</reference>
<evidence type="ECO:0000313" key="1">
    <source>
        <dbReference type="EMBL" id="GAG22353.1"/>
    </source>
</evidence>